<dbReference type="PROSITE" id="PS51257">
    <property type="entry name" value="PROKAR_LIPOPROTEIN"/>
    <property type="match status" value="1"/>
</dbReference>
<protein>
    <submittedName>
        <fullName evidence="1">Uncharacterized protein</fullName>
    </submittedName>
</protein>
<proteinExistence type="predicted"/>
<evidence type="ECO:0000313" key="2">
    <source>
        <dbReference type="Proteomes" id="UP000029981"/>
    </source>
</evidence>
<reference evidence="1 2" key="4">
    <citation type="journal article" date="2011" name="BMC Genomics">
        <title>RNA-Seq improves annotation of protein-coding genes in the cucumber genome.</title>
        <authorList>
            <person name="Li Z."/>
            <person name="Zhang Z."/>
            <person name="Yan P."/>
            <person name="Huang S."/>
            <person name="Fei Z."/>
            <person name="Lin K."/>
        </authorList>
    </citation>
    <scope>NUCLEOTIDE SEQUENCE [LARGE SCALE GENOMIC DNA]</scope>
    <source>
        <strain evidence="2">cv. 9930</strain>
    </source>
</reference>
<reference evidence="1 2" key="3">
    <citation type="journal article" date="2010" name="BMC Genomics">
        <title>Transcriptome sequencing and comparative analysis of cucumber flowers with different sex types.</title>
        <authorList>
            <person name="Guo S."/>
            <person name="Zheng Y."/>
            <person name="Joung J.G."/>
            <person name="Liu S."/>
            <person name="Zhang Z."/>
            <person name="Crasta O.R."/>
            <person name="Sobral B.W."/>
            <person name="Xu Y."/>
            <person name="Huang S."/>
            <person name="Fei Z."/>
        </authorList>
    </citation>
    <scope>NUCLEOTIDE SEQUENCE [LARGE SCALE GENOMIC DNA]</scope>
    <source>
        <strain evidence="2">cv. 9930</strain>
    </source>
</reference>
<evidence type="ECO:0000313" key="1">
    <source>
        <dbReference type="EMBL" id="KGN64221.1"/>
    </source>
</evidence>
<name>A0A0A0LW05_CUCSA</name>
<dbReference type="Gramene" id="KGN64221">
    <property type="protein sequence ID" value="KGN64221"/>
    <property type="gene ID" value="Csa_1G043240"/>
</dbReference>
<accession>A0A0A0LW05</accession>
<reference evidence="1 2" key="1">
    <citation type="journal article" date="2009" name="Nat. Genet.">
        <title>The genome of the cucumber, Cucumis sativus L.</title>
        <authorList>
            <person name="Huang S."/>
            <person name="Li R."/>
            <person name="Zhang Z."/>
            <person name="Li L."/>
            <person name="Gu X."/>
            <person name="Fan W."/>
            <person name="Lucas W.J."/>
            <person name="Wang X."/>
            <person name="Xie B."/>
            <person name="Ni P."/>
            <person name="Ren Y."/>
            <person name="Zhu H."/>
            <person name="Li J."/>
            <person name="Lin K."/>
            <person name="Jin W."/>
            <person name="Fei Z."/>
            <person name="Li G."/>
            <person name="Staub J."/>
            <person name="Kilian A."/>
            <person name="van der Vossen E.A."/>
            <person name="Wu Y."/>
            <person name="Guo J."/>
            <person name="He J."/>
            <person name="Jia Z."/>
            <person name="Ren Y."/>
            <person name="Tian G."/>
            <person name="Lu Y."/>
            <person name="Ruan J."/>
            <person name="Qian W."/>
            <person name="Wang M."/>
            <person name="Huang Q."/>
            <person name="Li B."/>
            <person name="Xuan Z."/>
            <person name="Cao J."/>
            <person name="Asan"/>
            <person name="Wu Z."/>
            <person name="Zhang J."/>
            <person name="Cai Q."/>
            <person name="Bai Y."/>
            <person name="Zhao B."/>
            <person name="Han Y."/>
            <person name="Li Y."/>
            <person name="Li X."/>
            <person name="Wang S."/>
            <person name="Shi Q."/>
            <person name="Liu S."/>
            <person name="Cho W.K."/>
            <person name="Kim J.Y."/>
            <person name="Xu Y."/>
            <person name="Heller-Uszynska K."/>
            <person name="Miao H."/>
            <person name="Cheng Z."/>
            <person name="Zhang S."/>
            <person name="Wu J."/>
            <person name="Yang Y."/>
            <person name="Kang H."/>
            <person name="Li M."/>
            <person name="Liang H."/>
            <person name="Ren X."/>
            <person name="Shi Z."/>
            <person name="Wen M."/>
            <person name="Jian M."/>
            <person name="Yang H."/>
            <person name="Zhang G."/>
            <person name="Yang Z."/>
            <person name="Chen R."/>
            <person name="Liu S."/>
            <person name="Li J."/>
            <person name="Ma L."/>
            <person name="Liu H."/>
            <person name="Zhou Y."/>
            <person name="Zhao J."/>
            <person name="Fang X."/>
            <person name="Li G."/>
            <person name="Fang L."/>
            <person name="Li Y."/>
            <person name="Liu D."/>
            <person name="Zheng H."/>
            <person name="Zhang Y."/>
            <person name="Qin N."/>
            <person name="Li Z."/>
            <person name="Yang G."/>
            <person name="Yang S."/>
            <person name="Bolund L."/>
            <person name="Kristiansen K."/>
            <person name="Zheng H."/>
            <person name="Li S."/>
            <person name="Zhang X."/>
            <person name="Yang H."/>
            <person name="Wang J."/>
            <person name="Sun R."/>
            <person name="Zhang B."/>
            <person name="Jiang S."/>
            <person name="Wang J."/>
            <person name="Du Y."/>
            <person name="Li S."/>
        </authorList>
    </citation>
    <scope>NUCLEOTIDE SEQUENCE [LARGE SCALE GENOMIC DNA]</scope>
    <source>
        <strain evidence="2">cv. 9930</strain>
    </source>
</reference>
<dbReference type="Proteomes" id="UP000029981">
    <property type="component" value="Chromosome 1"/>
</dbReference>
<reference evidence="1 2" key="2">
    <citation type="journal article" date="2009" name="PLoS ONE">
        <title>An integrated genetic and cytogenetic map of the cucumber genome.</title>
        <authorList>
            <person name="Ren Y."/>
            <person name="Zhang Z."/>
            <person name="Liu J."/>
            <person name="Staub J.E."/>
            <person name="Han Y."/>
            <person name="Cheng Z."/>
            <person name="Li X."/>
            <person name="Lu J."/>
            <person name="Miao H."/>
            <person name="Kang H."/>
            <person name="Xie B."/>
            <person name="Gu X."/>
            <person name="Wang X."/>
            <person name="Du Y."/>
            <person name="Jin W."/>
            <person name="Huang S."/>
        </authorList>
    </citation>
    <scope>NUCLEOTIDE SEQUENCE [LARGE SCALE GENOMIC DNA]</scope>
    <source>
        <strain evidence="2">cv. 9930</strain>
    </source>
</reference>
<dbReference type="AlphaFoldDB" id="A0A0A0LW05"/>
<dbReference type="EMBL" id="CM002922">
    <property type="protein sequence ID" value="KGN64221.1"/>
    <property type="molecule type" value="Genomic_DNA"/>
</dbReference>
<organism evidence="1 2">
    <name type="scientific">Cucumis sativus</name>
    <name type="common">Cucumber</name>
    <dbReference type="NCBI Taxonomy" id="3659"/>
    <lineage>
        <taxon>Eukaryota</taxon>
        <taxon>Viridiplantae</taxon>
        <taxon>Streptophyta</taxon>
        <taxon>Embryophyta</taxon>
        <taxon>Tracheophyta</taxon>
        <taxon>Spermatophyta</taxon>
        <taxon>Magnoliopsida</taxon>
        <taxon>eudicotyledons</taxon>
        <taxon>Gunneridae</taxon>
        <taxon>Pentapetalae</taxon>
        <taxon>rosids</taxon>
        <taxon>fabids</taxon>
        <taxon>Cucurbitales</taxon>
        <taxon>Cucurbitaceae</taxon>
        <taxon>Benincaseae</taxon>
        <taxon>Cucumis</taxon>
    </lineage>
</organism>
<sequence>MKEMIGVAFGRGNSLNAMGILISSASPTTTACYAFPTVATANGADLCEVEWP</sequence>
<keyword evidence="2" id="KW-1185">Reference proteome</keyword>
<gene>
    <name evidence="1" type="ORF">Csa_1G043240</name>
</gene>